<organism evidence="1 2">
    <name type="scientific">Streptomyces roseochromogenus subsp. oscitans DS 12.976</name>
    <dbReference type="NCBI Taxonomy" id="1352936"/>
    <lineage>
        <taxon>Bacteria</taxon>
        <taxon>Bacillati</taxon>
        <taxon>Actinomycetota</taxon>
        <taxon>Actinomycetes</taxon>
        <taxon>Kitasatosporales</taxon>
        <taxon>Streptomycetaceae</taxon>
        <taxon>Streptomyces</taxon>
    </lineage>
</organism>
<dbReference type="PATRIC" id="fig|1352936.5.peg.2121"/>
<accession>V6KQY4</accession>
<sequence length="37" mass="4432">MDYTCRHFQHDFCTTQHYPCTTQHYPTAVPGRIRFTA</sequence>
<evidence type="ECO:0000313" key="1">
    <source>
        <dbReference type="EMBL" id="EST34512.1"/>
    </source>
</evidence>
<dbReference type="HOGENOM" id="CLU_3349330_0_0_11"/>
<comment type="caution">
    <text evidence="1">The sequence shown here is derived from an EMBL/GenBank/DDBJ whole genome shotgun (WGS) entry which is preliminary data.</text>
</comment>
<reference evidence="1 2" key="1">
    <citation type="journal article" date="2014" name="Genome Announc.">
        <title>Draft Genome Sequence of Streptomyces roseochromogenes subsp. oscitans DS 12.976, Producer of the Aminocoumarin Antibiotic Clorobiocin.</title>
        <authorList>
            <person name="Ruckert C."/>
            <person name="Kalinowski J."/>
            <person name="Heide L."/>
            <person name="Apel A.K."/>
        </authorList>
    </citation>
    <scope>NUCLEOTIDE SEQUENCE [LARGE SCALE GENOMIC DNA]</scope>
    <source>
        <strain evidence="1 2">DS 12.976</strain>
    </source>
</reference>
<protein>
    <submittedName>
        <fullName evidence="1">Uncharacterized protein</fullName>
    </submittedName>
</protein>
<dbReference type="STRING" id="1352936.M878_09965"/>
<gene>
    <name evidence="1" type="ORF">M878_09965</name>
</gene>
<proteinExistence type="predicted"/>
<dbReference type="AlphaFoldDB" id="V6KQY4"/>
<dbReference type="EMBL" id="AWQX01000080">
    <property type="protein sequence ID" value="EST34512.1"/>
    <property type="molecule type" value="Genomic_DNA"/>
</dbReference>
<name>V6KQY4_STRRC</name>
<keyword evidence="2" id="KW-1185">Reference proteome</keyword>
<evidence type="ECO:0000313" key="2">
    <source>
        <dbReference type="Proteomes" id="UP000017984"/>
    </source>
</evidence>
<dbReference type="Proteomes" id="UP000017984">
    <property type="component" value="Chromosome"/>
</dbReference>